<keyword evidence="6" id="KW-0808">Transferase</keyword>
<dbReference type="GO" id="GO:0016740">
    <property type="term" value="F:transferase activity"/>
    <property type="evidence" value="ECO:0007669"/>
    <property type="project" value="UniProtKB-KW"/>
</dbReference>
<keyword evidence="2" id="KW-0547">Nucleotide-binding</keyword>
<dbReference type="GO" id="GO:0016884">
    <property type="term" value="F:carbon-nitrogen ligase activity, with glutamine as amido-N-donor"/>
    <property type="evidence" value="ECO:0007669"/>
    <property type="project" value="InterPro"/>
</dbReference>
<dbReference type="InterPro" id="IPR023168">
    <property type="entry name" value="GatB_Yqey_C_2"/>
</dbReference>
<dbReference type="InterPro" id="IPR003789">
    <property type="entry name" value="Asn/Gln_tRNA_amidoTrase-B-like"/>
</dbReference>
<evidence type="ECO:0000256" key="4">
    <source>
        <dbReference type="ARBA" id="ARBA00022917"/>
    </source>
</evidence>
<keyword evidence="3" id="KW-0067">ATP-binding</keyword>
<evidence type="ECO:0000256" key="2">
    <source>
        <dbReference type="ARBA" id="ARBA00022741"/>
    </source>
</evidence>
<evidence type="ECO:0000259" key="5">
    <source>
        <dbReference type="SMART" id="SM00845"/>
    </source>
</evidence>
<protein>
    <submittedName>
        <fullName evidence="6">Glutamyl-tRNA amidotransferase</fullName>
    </submittedName>
</protein>
<evidence type="ECO:0000256" key="1">
    <source>
        <dbReference type="ARBA" id="ARBA00022598"/>
    </source>
</evidence>
<gene>
    <name evidence="6" type="ORF">COU96_01025</name>
</gene>
<dbReference type="GO" id="GO:0005524">
    <property type="term" value="F:ATP binding"/>
    <property type="evidence" value="ECO:0007669"/>
    <property type="project" value="UniProtKB-KW"/>
</dbReference>
<evidence type="ECO:0000313" key="6">
    <source>
        <dbReference type="EMBL" id="PJE69200.1"/>
    </source>
</evidence>
<dbReference type="Gene3D" id="1.10.1510.10">
    <property type="entry name" value="Uncharacterised protein YqeY/AIM41 PF09424, N-terminal domain"/>
    <property type="match status" value="1"/>
</dbReference>
<dbReference type="InterPro" id="IPR018027">
    <property type="entry name" value="Asn/Gln_amidotransferase"/>
</dbReference>
<evidence type="ECO:0000313" key="7">
    <source>
        <dbReference type="Proteomes" id="UP000229500"/>
    </source>
</evidence>
<evidence type="ECO:0000256" key="3">
    <source>
        <dbReference type="ARBA" id="ARBA00022840"/>
    </source>
</evidence>
<keyword evidence="1" id="KW-0436">Ligase</keyword>
<dbReference type="Proteomes" id="UP000229500">
    <property type="component" value="Unassembled WGS sequence"/>
</dbReference>
<dbReference type="EMBL" id="PFEL01000046">
    <property type="protein sequence ID" value="PJE69200.1"/>
    <property type="molecule type" value="Genomic_DNA"/>
</dbReference>
<dbReference type="Gene3D" id="1.10.10.410">
    <property type="match status" value="1"/>
</dbReference>
<dbReference type="GO" id="GO:0006412">
    <property type="term" value="P:translation"/>
    <property type="evidence" value="ECO:0007669"/>
    <property type="project" value="UniProtKB-KW"/>
</dbReference>
<dbReference type="AlphaFoldDB" id="A0A2M8L5T2"/>
<comment type="caution">
    <text evidence="6">The sequence shown here is derived from an EMBL/GenBank/DDBJ whole genome shotgun (WGS) entry which is preliminary data.</text>
</comment>
<proteinExistence type="predicted"/>
<organism evidence="6 7">
    <name type="scientific">Candidatus Shapirobacteria bacterium CG10_big_fil_rev_8_21_14_0_10_38_14</name>
    <dbReference type="NCBI Taxonomy" id="1974483"/>
    <lineage>
        <taxon>Bacteria</taxon>
        <taxon>Candidatus Shapironibacteriota</taxon>
    </lineage>
</organism>
<dbReference type="PANTHER" id="PTHR28055">
    <property type="entry name" value="ALTERED INHERITANCE OF MITOCHONDRIA PROTEIN 41, MITOCHONDRIAL"/>
    <property type="match status" value="1"/>
</dbReference>
<name>A0A2M8L5T2_9BACT</name>
<dbReference type="InterPro" id="IPR042184">
    <property type="entry name" value="YqeY/Aim41_N"/>
</dbReference>
<keyword evidence="4" id="KW-0648">Protein biosynthesis</keyword>
<dbReference type="Pfam" id="PF09424">
    <property type="entry name" value="YqeY"/>
    <property type="match status" value="1"/>
</dbReference>
<sequence length="154" mass="17278">MAILTQIENDLKTALKARDGTTVATVRVLLAEIRNQQIALHGSKDETLKDEHIVALVRQEIKKRREAIQLYQQGKRPELAEKEKKEMEILSKYLPQQISAEELEKVVKQAIKEAGAKDSRDFGKVMGVVMAKVKGKADGSQVAEIVKKSLEIFL</sequence>
<dbReference type="PANTHER" id="PTHR28055:SF1">
    <property type="entry name" value="ALTERED INHERITANCE OF MITOCHONDRIA PROTEIN 41, MITOCHONDRIAL"/>
    <property type="match status" value="1"/>
</dbReference>
<dbReference type="SUPFAM" id="SSF89095">
    <property type="entry name" value="GatB/YqeY motif"/>
    <property type="match status" value="1"/>
</dbReference>
<feature type="domain" description="Asn/Gln amidotransferase" evidence="5">
    <location>
        <begin position="9"/>
        <end position="150"/>
    </location>
</feature>
<reference evidence="7" key="1">
    <citation type="submission" date="2017-09" db="EMBL/GenBank/DDBJ databases">
        <title>Depth-based differentiation of microbial function through sediment-hosted aquifers and enrichment of novel symbionts in the deep terrestrial subsurface.</title>
        <authorList>
            <person name="Probst A.J."/>
            <person name="Ladd B."/>
            <person name="Jarett J.K."/>
            <person name="Geller-Mcgrath D.E."/>
            <person name="Sieber C.M.K."/>
            <person name="Emerson J.B."/>
            <person name="Anantharaman K."/>
            <person name="Thomas B.C."/>
            <person name="Malmstrom R."/>
            <person name="Stieglmeier M."/>
            <person name="Klingl A."/>
            <person name="Woyke T."/>
            <person name="Ryan C.M."/>
            <person name="Banfield J.F."/>
        </authorList>
    </citation>
    <scope>NUCLEOTIDE SEQUENCE [LARGE SCALE GENOMIC DNA]</scope>
</reference>
<dbReference type="InterPro" id="IPR019004">
    <property type="entry name" value="YqeY/Aim41"/>
</dbReference>
<accession>A0A2M8L5T2</accession>
<dbReference type="SMART" id="SM00845">
    <property type="entry name" value="GatB_Yqey"/>
    <property type="match status" value="1"/>
</dbReference>